<dbReference type="SMART" id="SM00534">
    <property type="entry name" value="MUTSac"/>
    <property type="match status" value="1"/>
</dbReference>
<dbReference type="PANTHER" id="PTHR11361">
    <property type="entry name" value="DNA MISMATCH REPAIR PROTEIN MUTS FAMILY MEMBER"/>
    <property type="match status" value="1"/>
</dbReference>
<evidence type="ECO:0000256" key="8">
    <source>
        <dbReference type="ARBA" id="ARBA00023242"/>
    </source>
</evidence>
<dbReference type="FunFam" id="3.40.50.300:FF:001067">
    <property type="entry name" value="DNA mismatch repair protein MSH5"/>
    <property type="match status" value="1"/>
</dbReference>
<dbReference type="GO" id="GO:0030983">
    <property type="term" value="F:mismatched DNA binding"/>
    <property type="evidence" value="ECO:0007669"/>
    <property type="project" value="InterPro"/>
</dbReference>
<evidence type="ECO:0000256" key="3">
    <source>
        <dbReference type="ARBA" id="ARBA00006271"/>
    </source>
</evidence>
<dbReference type="SUPFAM" id="SSF52540">
    <property type="entry name" value="P-loop containing nucleoside triphosphate hydrolases"/>
    <property type="match status" value="1"/>
</dbReference>
<keyword evidence="5" id="KW-0547">Nucleotide-binding</keyword>
<dbReference type="InterPro" id="IPR000432">
    <property type="entry name" value="DNA_mismatch_repair_MutS_C"/>
</dbReference>
<organism evidence="13 14">
    <name type="scientific">Fusarium longipes</name>
    <dbReference type="NCBI Taxonomy" id="694270"/>
    <lineage>
        <taxon>Eukaryota</taxon>
        <taxon>Fungi</taxon>
        <taxon>Dikarya</taxon>
        <taxon>Ascomycota</taxon>
        <taxon>Pezizomycotina</taxon>
        <taxon>Sordariomycetes</taxon>
        <taxon>Hypocreomycetidae</taxon>
        <taxon>Hypocreales</taxon>
        <taxon>Nectriaceae</taxon>
        <taxon>Fusarium</taxon>
    </lineage>
</organism>
<evidence type="ECO:0000256" key="6">
    <source>
        <dbReference type="ARBA" id="ARBA00022840"/>
    </source>
</evidence>
<protein>
    <recommendedName>
        <fullName evidence="10">DNA mismatch repair protein MSH5</fullName>
    </recommendedName>
    <alternativeName>
        <fullName evidence="11">MutS protein homolog 5</fullName>
    </alternativeName>
</protein>
<dbReference type="Gene3D" id="1.10.1420.10">
    <property type="match status" value="2"/>
</dbReference>
<reference evidence="13 14" key="1">
    <citation type="journal article" date="2018" name="PLoS Pathog.">
        <title>Evolution of structural diversity of trichothecenes, a family of toxins produced by plant pathogenic and entomopathogenic fungi.</title>
        <authorList>
            <person name="Proctor R.H."/>
            <person name="McCormick S.P."/>
            <person name="Kim H.S."/>
            <person name="Cardoza R.E."/>
            <person name="Stanley A.M."/>
            <person name="Lindo L."/>
            <person name="Kelly A."/>
            <person name="Brown D.W."/>
            <person name="Lee T."/>
            <person name="Vaughan M.M."/>
            <person name="Alexander N.J."/>
            <person name="Busman M."/>
            <person name="Gutierrez S."/>
        </authorList>
    </citation>
    <scope>NUCLEOTIDE SEQUENCE [LARGE SCALE GENOMIC DNA]</scope>
    <source>
        <strain evidence="13 14">NRRL 20695</strain>
    </source>
</reference>
<dbReference type="PANTHER" id="PTHR11361:SF20">
    <property type="entry name" value="MUTS PROTEIN HOMOLOG 5"/>
    <property type="match status" value="1"/>
</dbReference>
<dbReference type="Gene3D" id="3.40.50.300">
    <property type="entry name" value="P-loop containing nucleotide triphosphate hydrolases"/>
    <property type="match status" value="1"/>
</dbReference>
<keyword evidence="9" id="KW-0469">Meiosis</keyword>
<keyword evidence="6" id="KW-0067">ATP-binding</keyword>
<evidence type="ECO:0000256" key="2">
    <source>
        <dbReference type="ARBA" id="ARBA00004286"/>
    </source>
</evidence>
<dbReference type="GO" id="GO:0005694">
    <property type="term" value="C:chromosome"/>
    <property type="evidence" value="ECO:0007669"/>
    <property type="project" value="UniProtKB-SubCell"/>
</dbReference>
<dbReference type="GO" id="GO:0051026">
    <property type="term" value="P:chiasma assembly"/>
    <property type="evidence" value="ECO:0007669"/>
    <property type="project" value="TreeGrafter"/>
</dbReference>
<evidence type="ECO:0000256" key="4">
    <source>
        <dbReference type="ARBA" id="ARBA00022454"/>
    </source>
</evidence>
<dbReference type="GO" id="GO:0005634">
    <property type="term" value="C:nucleus"/>
    <property type="evidence" value="ECO:0007669"/>
    <property type="project" value="UniProtKB-SubCell"/>
</dbReference>
<dbReference type="InterPro" id="IPR007696">
    <property type="entry name" value="DNA_mismatch_repair_MutS_core"/>
</dbReference>
<keyword evidence="4" id="KW-0158">Chromosome</keyword>
<feature type="domain" description="DNA mismatch repair proteins mutS family" evidence="12">
    <location>
        <begin position="421"/>
        <end position="437"/>
    </location>
</feature>
<evidence type="ECO:0000259" key="12">
    <source>
        <dbReference type="PROSITE" id="PS00486"/>
    </source>
</evidence>
<dbReference type="InterPro" id="IPR036187">
    <property type="entry name" value="DNA_mismatch_repair_MutS_sf"/>
</dbReference>
<evidence type="ECO:0000256" key="9">
    <source>
        <dbReference type="ARBA" id="ARBA00023254"/>
    </source>
</evidence>
<dbReference type="AlphaFoldDB" id="A0A395RV00"/>
<accession>A0A395RV00</accession>
<evidence type="ECO:0000256" key="5">
    <source>
        <dbReference type="ARBA" id="ARBA00022741"/>
    </source>
</evidence>
<dbReference type="InterPro" id="IPR045076">
    <property type="entry name" value="MutS"/>
</dbReference>
<dbReference type="EMBL" id="PXOG01000261">
    <property type="protein sequence ID" value="RGP63824.1"/>
    <property type="molecule type" value="Genomic_DNA"/>
</dbReference>
<comment type="similarity">
    <text evidence="3">Belongs to the DNA mismatch repair MutS family.</text>
</comment>
<dbReference type="CDD" id="cd03281">
    <property type="entry name" value="ABC_MSH5_euk"/>
    <property type="match status" value="1"/>
</dbReference>
<keyword evidence="14" id="KW-1185">Reference proteome</keyword>
<dbReference type="SMART" id="SM00533">
    <property type="entry name" value="MUTSd"/>
    <property type="match status" value="1"/>
</dbReference>
<comment type="subcellular location">
    <subcellularLocation>
        <location evidence="2">Chromosome</location>
    </subcellularLocation>
    <subcellularLocation>
        <location evidence="1">Nucleus</location>
    </subcellularLocation>
</comment>
<keyword evidence="7" id="KW-0238">DNA-binding</keyword>
<dbReference type="PROSITE" id="PS00486">
    <property type="entry name" value="DNA_MISMATCH_REPAIR_2"/>
    <property type="match status" value="1"/>
</dbReference>
<evidence type="ECO:0000256" key="7">
    <source>
        <dbReference type="ARBA" id="ARBA00023125"/>
    </source>
</evidence>
<evidence type="ECO:0000256" key="10">
    <source>
        <dbReference type="ARBA" id="ARBA00073549"/>
    </source>
</evidence>
<evidence type="ECO:0000313" key="13">
    <source>
        <dbReference type="EMBL" id="RGP63824.1"/>
    </source>
</evidence>
<dbReference type="OrthoDB" id="29596at2759"/>
<keyword evidence="8" id="KW-0539">Nucleus</keyword>
<evidence type="ECO:0000256" key="1">
    <source>
        <dbReference type="ARBA" id="ARBA00004123"/>
    </source>
</evidence>
<evidence type="ECO:0000256" key="11">
    <source>
        <dbReference type="ARBA" id="ARBA00077470"/>
    </source>
</evidence>
<evidence type="ECO:0000313" key="14">
    <source>
        <dbReference type="Proteomes" id="UP000266234"/>
    </source>
</evidence>
<comment type="caution">
    <text evidence="13">The sequence shown here is derived from an EMBL/GenBank/DDBJ whole genome shotgun (WGS) entry which is preliminary data.</text>
</comment>
<dbReference type="Proteomes" id="UP000266234">
    <property type="component" value="Unassembled WGS sequence"/>
</dbReference>
<dbReference type="GO" id="GO:0140664">
    <property type="term" value="F:ATP-dependent DNA damage sensor activity"/>
    <property type="evidence" value="ECO:0007669"/>
    <property type="project" value="InterPro"/>
</dbReference>
<dbReference type="STRING" id="694270.A0A395RV00"/>
<proteinExistence type="inferred from homology"/>
<gene>
    <name evidence="13" type="ORF">FLONG3_9792</name>
</gene>
<name>A0A395RV00_9HYPO</name>
<dbReference type="InterPro" id="IPR027417">
    <property type="entry name" value="P-loop_NTPase"/>
</dbReference>
<dbReference type="GO" id="GO:0006298">
    <property type="term" value="P:mismatch repair"/>
    <property type="evidence" value="ECO:0007669"/>
    <property type="project" value="InterPro"/>
</dbReference>
<dbReference type="SUPFAM" id="SSF48334">
    <property type="entry name" value="DNA repair protein MutS, domain III"/>
    <property type="match status" value="1"/>
</dbReference>
<dbReference type="GO" id="GO:0005524">
    <property type="term" value="F:ATP binding"/>
    <property type="evidence" value="ECO:0007669"/>
    <property type="project" value="UniProtKB-KW"/>
</dbReference>
<dbReference type="Pfam" id="PF00488">
    <property type="entry name" value="MutS_V"/>
    <property type="match status" value="1"/>
</dbReference>
<sequence>MNSPVSVGCTGALLGDILRRRSAGFFPDGQVAGVLFRVADICMFSLSSYMHLRKGTEFPSAGQSFEKGVWRTIHKFTTHALTLRELIASLNGGSGVTLFKQVIESLQPHSLVLVGDMINKTIDFEQSKARRRSSVRAGIDPRLDELKRQYDGMDSFLTEVVSHLHQELPDWARKYVQSCIFLPQIGFLTVVEPNPATGNGQYEGEDTTLEAWEKLFTIDDAVCYKNSYMRELDKEYGDMYCQIGDREVEIIHRLASKVLEHEEPLLSASGMCGEFDAILALALGAGKYNWHEPQVVQASVIHIEEGRHPLQELVVPAFVPNSCHLFSGSKDAAEMQNDSPQALILTGPNHSGKSVYLKQTAIIVYLAHIGSFVPATQAIIGLTESILTCISPRESMTGGESAFARDMKQAALSIRSSTPKSLVLVDEFGKGTNGDDGAGLLAALLDHYLSLGSNCPRLLAATHFHEVFENRYLEHHNCLKIAHMNVRLDWEASLMDDQVTYLFNLEYGHNTSSYGVRCAALNGVPGPVVDRAENVSQLLSRNEDLSAVCVRLSTLDEERLEKAELTARLFLGQSFEGGGRQESEKDREGTRDSVKDILEAILSPNI</sequence>